<sequence>MTTCHVLVQGRANDDSLGPTGTVGLVITDPSTVILIDAGDPWNGSEIIEKLKDHNVTSNQISHIVVTHGHLDHCANLGLFPEATVIMDWDVGKKSKENPRKTEYSVIPAWPYRISDCCEIMNLSGHTASDTIAIVQDIKMKRLVVYSGDLIEDSQDLPNFEINQLKLMEDEETELLSSQEFVFGSGDFIIPGHGAPFENPERILFLFFSFWRRFMII</sequence>
<dbReference type="AlphaFoldDB" id="E3MDF4"/>
<protein>
    <recommendedName>
        <fullName evidence="1">Metallo-beta-lactamase domain-containing protein</fullName>
    </recommendedName>
</protein>
<evidence type="ECO:0000313" key="3">
    <source>
        <dbReference type="Proteomes" id="UP000008281"/>
    </source>
</evidence>
<dbReference type="PANTHER" id="PTHR23200">
    <property type="entry name" value="METALLO-BETA-LACTAMASE DOMAIN-CONTAINING PROTEIN 1"/>
    <property type="match status" value="1"/>
</dbReference>
<dbReference type="InterPro" id="IPR036866">
    <property type="entry name" value="RibonucZ/Hydroxyglut_hydro"/>
</dbReference>
<dbReference type="CDD" id="cd07711">
    <property type="entry name" value="MBLAC1-like_MBL-fold"/>
    <property type="match status" value="1"/>
</dbReference>
<dbReference type="PANTHER" id="PTHR23200:SF35">
    <property type="entry name" value="METALLO-BETA-LACTAMASE DOMAIN-CONTAINING PROTEIN"/>
    <property type="match status" value="1"/>
</dbReference>
<name>E3MDF4_CAERE</name>
<dbReference type="CTD" id="9817703"/>
<dbReference type="KEGG" id="crq:GCK72_008147"/>
<dbReference type="STRING" id="31234.E3MDF4"/>
<feature type="domain" description="Metallo-beta-lactamase" evidence="1">
    <location>
        <begin position="20"/>
        <end position="193"/>
    </location>
</feature>
<dbReference type="Gene3D" id="3.60.15.10">
    <property type="entry name" value="Ribonuclease Z/Hydroxyacylglutathione hydrolase-like"/>
    <property type="match status" value="1"/>
</dbReference>
<evidence type="ECO:0000313" key="2">
    <source>
        <dbReference type="EMBL" id="EFO99207.1"/>
    </source>
</evidence>
<proteinExistence type="predicted"/>
<keyword evidence="3" id="KW-1185">Reference proteome</keyword>
<dbReference type="OMA" id="RCRDGTN"/>
<dbReference type="OrthoDB" id="10250730at2759"/>
<dbReference type="InterPro" id="IPR039344">
    <property type="entry name" value="MBLAC1"/>
</dbReference>
<dbReference type="HOGENOM" id="CLU_030571_2_6_1"/>
<gene>
    <name evidence="2" type="ORF">CRE_17900</name>
</gene>
<dbReference type="InterPro" id="IPR001279">
    <property type="entry name" value="Metallo-B-lactamas"/>
</dbReference>
<dbReference type="SMART" id="SM00849">
    <property type="entry name" value="Lactamase_B"/>
    <property type="match status" value="1"/>
</dbReference>
<dbReference type="InParanoid" id="E3MDF4"/>
<reference evidence="2" key="1">
    <citation type="submission" date="2007-07" db="EMBL/GenBank/DDBJ databases">
        <title>PCAP assembly of the Caenorhabditis remanei genome.</title>
        <authorList>
            <consortium name="The Caenorhabditis remanei Sequencing Consortium"/>
            <person name="Wilson R.K."/>
        </authorList>
    </citation>
    <scope>NUCLEOTIDE SEQUENCE [LARGE SCALE GENOMIC DNA]</scope>
    <source>
        <strain evidence="2">PB4641</strain>
    </source>
</reference>
<dbReference type="Pfam" id="PF00753">
    <property type="entry name" value="Lactamase_B"/>
    <property type="match status" value="1"/>
</dbReference>
<dbReference type="eggNOG" id="KOG0827">
    <property type="taxonomic scope" value="Eukaryota"/>
</dbReference>
<organism evidence="3">
    <name type="scientific">Caenorhabditis remanei</name>
    <name type="common">Caenorhabditis vulgaris</name>
    <dbReference type="NCBI Taxonomy" id="31234"/>
    <lineage>
        <taxon>Eukaryota</taxon>
        <taxon>Metazoa</taxon>
        <taxon>Ecdysozoa</taxon>
        <taxon>Nematoda</taxon>
        <taxon>Chromadorea</taxon>
        <taxon>Rhabditida</taxon>
        <taxon>Rhabditina</taxon>
        <taxon>Rhabditomorpha</taxon>
        <taxon>Rhabditoidea</taxon>
        <taxon>Rhabditidae</taxon>
        <taxon>Peloderinae</taxon>
        <taxon>Caenorhabditis</taxon>
    </lineage>
</organism>
<dbReference type="EMBL" id="DS268437">
    <property type="protein sequence ID" value="EFO99207.1"/>
    <property type="molecule type" value="Genomic_DNA"/>
</dbReference>
<dbReference type="GeneID" id="9817703"/>
<dbReference type="SUPFAM" id="SSF56281">
    <property type="entry name" value="Metallo-hydrolase/oxidoreductase"/>
    <property type="match status" value="1"/>
</dbReference>
<dbReference type="RefSeq" id="XP_003105799.2">
    <property type="nucleotide sequence ID" value="XM_003105751.2"/>
</dbReference>
<evidence type="ECO:0000259" key="1">
    <source>
        <dbReference type="SMART" id="SM00849"/>
    </source>
</evidence>
<accession>E3MDF4</accession>
<dbReference type="Proteomes" id="UP000008281">
    <property type="component" value="Unassembled WGS sequence"/>
</dbReference>
<dbReference type="FunCoup" id="E3MDF4">
    <property type="interactions" value="167"/>
</dbReference>